<reference evidence="2" key="1">
    <citation type="submission" date="2025-08" db="UniProtKB">
        <authorList>
            <consortium name="Ensembl"/>
        </authorList>
    </citation>
    <scope>IDENTIFICATION</scope>
</reference>
<keyword evidence="1" id="KW-1133">Transmembrane helix</keyword>
<proteinExistence type="predicted"/>
<feature type="transmembrane region" description="Helical" evidence="1">
    <location>
        <begin position="89"/>
        <end position="114"/>
    </location>
</feature>
<organism evidence="2 3">
    <name type="scientific">Sus scrofa</name>
    <name type="common">Pig</name>
    <dbReference type="NCBI Taxonomy" id="9823"/>
    <lineage>
        <taxon>Eukaryota</taxon>
        <taxon>Metazoa</taxon>
        <taxon>Chordata</taxon>
        <taxon>Craniata</taxon>
        <taxon>Vertebrata</taxon>
        <taxon>Euteleostomi</taxon>
        <taxon>Mammalia</taxon>
        <taxon>Eutheria</taxon>
        <taxon>Laurasiatheria</taxon>
        <taxon>Artiodactyla</taxon>
        <taxon>Suina</taxon>
        <taxon>Suidae</taxon>
        <taxon>Sus</taxon>
    </lineage>
</organism>
<evidence type="ECO:0000256" key="1">
    <source>
        <dbReference type="SAM" id="Phobius"/>
    </source>
</evidence>
<keyword evidence="1" id="KW-0472">Membrane</keyword>
<protein>
    <submittedName>
        <fullName evidence="2">Uncharacterized protein</fullName>
    </submittedName>
</protein>
<dbReference type="Ensembl" id="ENSSSCT00015057638.1">
    <property type="protein sequence ID" value="ENSSSCP00015023096.1"/>
    <property type="gene ID" value="ENSSSCG00015043312.1"/>
</dbReference>
<accession>A0A8D0NT36</accession>
<dbReference type="Proteomes" id="UP000694726">
    <property type="component" value="Unplaced"/>
</dbReference>
<dbReference type="AlphaFoldDB" id="A0A8D0NT36"/>
<evidence type="ECO:0000313" key="2">
    <source>
        <dbReference type="Ensembl" id="ENSSSCP00015023096.1"/>
    </source>
</evidence>
<name>A0A8D0NT36_PIG</name>
<keyword evidence="1" id="KW-0812">Transmembrane</keyword>
<evidence type="ECO:0000313" key="3">
    <source>
        <dbReference type="Proteomes" id="UP000694726"/>
    </source>
</evidence>
<sequence length="121" mass="14050">MKSAAMNICVHVSFSMKVLSGYMLKSGITESYGRSIFSYLRYFHTVFHSGHTNIYSNQQFRRVPFSPHPLQHLLLVDLLMVAILKSVRWYLIGVLICISLIISDVENFFMYLWAICTYSLE</sequence>